<gene>
    <name evidence="2" type="ORF">GCM10011573_34520</name>
</gene>
<comment type="caution">
    <text evidence="2">The sequence shown here is derived from an EMBL/GenBank/DDBJ whole genome shotgun (WGS) entry which is preliminary data.</text>
</comment>
<organism evidence="2 3">
    <name type="scientific">Enterococcus wangshanyuanii</name>
    <dbReference type="NCBI Taxonomy" id="2005703"/>
    <lineage>
        <taxon>Bacteria</taxon>
        <taxon>Bacillati</taxon>
        <taxon>Bacillota</taxon>
        <taxon>Bacilli</taxon>
        <taxon>Lactobacillales</taxon>
        <taxon>Enterococcaceae</taxon>
        <taxon>Enterococcus</taxon>
    </lineage>
</organism>
<dbReference type="Proteomes" id="UP000630615">
    <property type="component" value="Unassembled WGS sequence"/>
</dbReference>
<evidence type="ECO:0000256" key="1">
    <source>
        <dbReference type="SAM" id="Coils"/>
    </source>
</evidence>
<sequence length="120" mass="14727">MTKDIERVKLEKTLETLESDFLKRKRTYEEQEEELMYGCDQTNRLFDDLADSTIYYLRKFEVEDYEFRSAMSIIEQNKEELLVEIKQEQRKRESAFEEQNYAYQKQRNELEDKILSVRSE</sequence>
<evidence type="ECO:0000313" key="2">
    <source>
        <dbReference type="EMBL" id="GGD02120.1"/>
    </source>
</evidence>
<name>A0ABQ1PS76_9ENTE</name>
<keyword evidence="3" id="KW-1185">Reference proteome</keyword>
<reference evidence="3" key="1">
    <citation type="journal article" date="2019" name="Int. J. Syst. Evol. Microbiol.">
        <title>The Global Catalogue of Microorganisms (GCM) 10K type strain sequencing project: providing services to taxonomists for standard genome sequencing and annotation.</title>
        <authorList>
            <consortium name="The Broad Institute Genomics Platform"/>
            <consortium name="The Broad Institute Genome Sequencing Center for Infectious Disease"/>
            <person name="Wu L."/>
            <person name="Ma J."/>
        </authorList>
    </citation>
    <scope>NUCLEOTIDE SEQUENCE [LARGE SCALE GENOMIC DNA]</scope>
    <source>
        <strain evidence="3">CGMCC 1.15942</strain>
    </source>
</reference>
<keyword evidence="1" id="KW-0175">Coiled coil</keyword>
<accession>A0ABQ1PS76</accession>
<dbReference type="EMBL" id="BMKI01000012">
    <property type="protein sequence ID" value="GGD02120.1"/>
    <property type="molecule type" value="Genomic_DNA"/>
</dbReference>
<evidence type="ECO:0000313" key="3">
    <source>
        <dbReference type="Proteomes" id="UP000630615"/>
    </source>
</evidence>
<proteinExistence type="predicted"/>
<feature type="coiled-coil region" evidence="1">
    <location>
        <begin position="71"/>
        <end position="98"/>
    </location>
</feature>
<dbReference type="RefSeq" id="WP_088271862.1">
    <property type="nucleotide sequence ID" value="NZ_BMKI01000012.1"/>
</dbReference>
<protein>
    <submittedName>
        <fullName evidence="2">Uncharacterized protein</fullName>
    </submittedName>
</protein>